<protein>
    <submittedName>
        <fullName evidence="2">Uncharacterized protein</fullName>
    </submittedName>
</protein>
<accession>A0A2T3KIT2</accession>
<gene>
    <name evidence="2" type="ORF">C9J27_09600</name>
</gene>
<keyword evidence="1" id="KW-0472">Membrane</keyword>
<keyword evidence="1" id="KW-1133">Transmembrane helix</keyword>
<name>A0A2T3KIT2_9GAMM</name>
<keyword evidence="1" id="KW-0812">Transmembrane</keyword>
<sequence length="106" mass="12657">MRKIVNFIEDAKVINDNLIEVYSKSIYGNIYIKYTNQRFIINRNDMRNICMLCLGVLFSFFLDEGNSLLLYCNYIYLLYFLLRIIILGMRAGEVNRIINKLNIKRE</sequence>
<dbReference type="RefSeq" id="WP_107289561.1">
    <property type="nucleotide sequence ID" value="NZ_PYNF01000006.1"/>
</dbReference>
<proteinExistence type="predicted"/>
<evidence type="ECO:0000256" key="1">
    <source>
        <dbReference type="SAM" id="Phobius"/>
    </source>
</evidence>
<comment type="caution">
    <text evidence="2">The sequence shown here is derived from an EMBL/GenBank/DDBJ whole genome shotgun (WGS) entry which is preliminary data.</text>
</comment>
<feature type="transmembrane region" description="Helical" evidence="1">
    <location>
        <begin position="68"/>
        <end position="86"/>
    </location>
</feature>
<reference evidence="2 3" key="1">
    <citation type="submission" date="2018-01" db="EMBL/GenBank/DDBJ databases">
        <title>Whole genome sequencing of Histamine producing bacteria.</title>
        <authorList>
            <person name="Butler K."/>
        </authorList>
    </citation>
    <scope>NUCLEOTIDE SEQUENCE [LARGE SCALE GENOMIC DNA]</scope>
    <source>
        <strain evidence="2 3">FS-7.2</strain>
    </source>
</reference>
<dbReference type="EMBL" id="PYNF01000006">
    <property type="protein sequence ID" value="PSU99212.1"/>
    <property type="molecule type" value="Genomic_DNA"/>
</dbReference>
<organism evidence="2 3">
    <name type="scientific">Photobacterium kishitanii</name>
    <dbReference type="NCBI Taxonomy" id="318456"/>
    <lineage>
        <taxon>Bacteria</taxon>
        <taxon>Pseudomonadati</taxon>
        <taxon>Pseudomonadota</taxon>
        <taxon>Gammaproteobacteria</taxon>
        <taxon>Vibrionales</taxon>
        <taxon>Vibrionaceae</taxon>
        <taxon>Photobacterium</taxon>
    </lineage>
</organism>
<feature type="transmembrane region" description="Helical" evidence="1">
    <location>
        <begin position="46"/>
        <end position="62"/>
    </location>
</feature>
<dbReference type="AlphaFoldDB" id="A0A2T3KIT2"/>
<dbReference type="Proteomes" id="UP000241426">
    <property type="component" value="Unassembled WGS sequence"/>
</dbReference>
<evidence type="ECO:0000313" key="3">
    <source>
        <dbReference type="Proteomes" id="UP000241426"/>
    </source>
</evidence>
<evidence type="ECO:0000313" key="2">
    <source>
        <dbReference type="EMBL" id="PSU99212.1"/>
    </source>
</evidence>